<proteinExistence type="predicted"/>
<keyword evidence="2" id="KW-0812">Transmembrane</keyword>
<name>A0A915DM80_9BILA</name>
<evidence type="ECO:0000313" key="3">
    <source>
        <dbReference type="Proteomes" id="UP000887574"/>
    </source>
</evidence>
<keyword evidence="2" id="KW-0472">Membrane</keyword>
<feature type="compositionally biased region" description="Polar residues" evidence="1">
    <location>
        <begin position="365"/>
        <end position="380"/>
    </location>
</feature>
<feature type="region of interest" description="Disordered" evidence="1">
    <location>
        <begin position="361"/>
        <end position="380"/>
    </location>
</feature>
<evidence type="ECO:0000313" key="4">
    <source>
        <dbReference type="WBParaSite" id="jg20851"/>
    </source>
</evidence>
<reference evidence="4" key="1">
    <citation type="submission" date="2022-11" db="UniProtKB">
        <authorList>
            <consortium name="WormBaseParasite"/>
        </authorList>
    </citation>
    <scope>IDENTIFICATION</scope>
</reference>
<keyword evidence="2" id="KW-1133">Transmembrane helix</keyword>
<accession>A0A915DM80</accession>
<evidence type="ECO:0000256" key="2">
    <source>
        <dbReference type="SAM" id="Phobius"/>
    </source>
</evidence>
<dbReference type="WBParaSite" id="jg20851">
    <property type="protein sequence ID" value="jg20851"/>
    <property type="gene ID" value="jg20851"/>
</dbReference>
<organism evidence="3 4">
    <name type="scientific">Ditylenchus dipsaci</name>
    <dbReference type="NCBI Taxonomy" id="166011"/>
    <lineage>
        <taxon>Eukaryota</taxon>
        <taxon>Metazoa</taxon>
        <taxon>Ecdysozoa</taxon>
        <taxon>Nematoda</taxon>
        <taxon>Chromadorea</taxon>
        <taxon>Rhabditida</taxon>
        <taxon>Tylenchina</taxon>
        <taxon>Tylenchomorpha</taxon>
        <taxon>Sphaerularioidea</taxon>
        <taxon>Anguinidae</taxon>
        <taxon>Anguininae</taxon>
        <taxon>Ditylenchus</taxon>
    </lineage>
</organism>
<evidence type="ECO:0000256" key="1">
    <source>
        <dbReference type="SAM" id="MobiDB-lite"/>
    </source>
</evidence>
<sequence>MKESLGDSSSSHLVSLEALRKALSGPSKVLMLNSTANPSAEKANGSSICQCLESHLQYLCSKAAHTHNKQPQQHMSGKNIAGIGNSNDSLSFNSEFGRMIYTISILLMFSFVILLLMIRSIKRSSTTLEVESLLDSMRFREELDIQQRQKRRLQKAKNKVTAWLTKTNGKMWTSSPQIVLPSKLKKPVVDNVNRTNSLQSGGSYIPEIVISNSEEGVQLAPLGPCAKRNNSCTPSLSLLYDFGVDELILGLPDIDYRKNSGATECSETIDLSQISDFSFNSSSDLCLVPEEDEDGADEHGLVIAAAKEQRSASVVVANHHHWSGLQRPAFPAYTGGSPTSIGPPRTFSFRGSRNSLQLAIASPSHGHQSPNVLAKYTTQK</sequence>
<protein>
    <submittedName>
        <fullName evidence="4">Uncharacterized protein</fullName>
    </submittedName>
</protein>
<keyword evidence="3" id="KW-1185">Reference proteome</keyword>
<dbReference type="AlphaFoldDB" id="A0A915DM80"/>
<feature type="transmembrane region" description="Helical" evidence="2">
    <location>
        <begin position="99"/>
        <end position="118"/>
    </location>
</feature>
<dbReference type="Proteomes" id="UP000887574">
    <property type="component" value="Unplaced"/>
</dbReference>